<dbReference type="SUPFAM" id="SSF55073">
    <property type="entry name" value="Nucleotide cyclase"/>
    <property type="match status" value="1"/>
</dbReference>
<feature type="transmembrane region" description="Helical" evidence="1">
    <location>
        <begin position="211"/>
        <end position="231"/>
    </location>
</feature>
<keyword evidence="1" id="KW-0812">Transmembrane</keyword>
<feature type="transmembrane region" description="Helical" evidence="1">
    <location>
        <begin position="299"/>
        <end position="318"/>
    </location>
</feature>
<gene>
    <name evidence="3" type="ORF">BBG48_007385</name>
</gene>
<sequence length="559" mass="64049">MEILERNVEKILAVLSLLAISLIFVYIFKNSDASIINWDEEKVNLNINDKVYENLYIDKINVPPVKAGDVVTITKKDFKLSDNNENLVFRTYGSTIDVFLSGENIYSYGEDLYREGKTLGRGYHIVKLRSLGDKTSDLVIKQRIVEDMSYRWVDFFKFTSSNNIWHEILINNVFGIVSGIFLFSLGAFGNLVYVVLFLITKKNNLHLSYSFATMFFIGLWNCTTSGIIQAITGNYEIISFLEYFSIYATFVMYLFLVALIKKKSGKTKAIDIVKLLSLLILIGATALHLSGTLCISKTIMLFRNYALIVLLVLFYTLYIDYKNQKKYENVLLIGNCISFALIVVHIIIHNFNLTEIMDITNDNLITIAVLVMIIIPLFLYFLELDEIEKYEMQIRVLKSLAYIDKLTGLGNRTSGIAYIMDLIKNGFDYYIVMFDLNNLKEVNDHLGHDKGDEMLVNFANCLNSSFSDDYCKKIRYGGDEFIVVAQFDKVEDINDNIKQLFRVIDEVNRDGEKGYSLSVSYGIASSKEFATTGYENVVKLADERMYSYKSEVKNQICET</sequence>
<dbReference type="GO" id="GO:1902201">
    <property type="term" value="P:negative regulation of bacterial-type flagellum-dependent cell motility"/>
    <property type="evidence" value="ECO:0007669"/>
    <property type="project" value="TreeGrafter"/>
</dbReference>
<feature type="transmembrane region" description="Helical" evidence="1">
    <location>
        <begin position="173"/>
        <end position="199"/>
    </location>
</feature>
<comment type="caution">
    <text evidence="3">The sequence shown here is derived from an EMBL/GenBank/DDBJ whole genome shotgun (WGS) entry which is preliminary data.</text>
</comment>
<feature type="transmembrane region" description="Helical" evidence="1">
    <location>
        <begin position="12"/>
        <end position="28"/>
    </location>
</feature>
<protein>
    <submittedName>
        <fullName evidence="3">GGDEF domain-containing protein</fullName>
    </submittedName>
</protein>
<feature type="transmembrane region" description="Helical" evidence="1">
    <location>
        <begin position="237"/>
        <end position="260"/>
    </location>
</feature>
<dbReference type="InterPro" id="IPR000160">
    <property type="entry name" value="GGDEF_dom"/>
</dbReference>
<evidence type="ECO:0000313" key="4">
    <source>
        <dbReference type="Proteomes" id="UP000093352"/>
    </source>
</evidence>
<dbReference type="GO" id="GO:0005886">
    <property type="term" value="C:plasma membrane"/>
    <property type="evidence" value="ECO:0007669"/>
    <property type="project" value="TreeGrafter"/>
</dbReference>
<dbReference type="AlphaFoldDB" id="A0A371IKC6"/>
<dbReference type="InterPro" id="IPR029787">
    <property type="entry name" value="Nucleotide_cyclase"/>
</dbReference>
<dbReference type="STRING" id="1871336.BBG48_09610"/>
<dbReference type="RefSeq" id="WP_068913135.1">
    <property type="nucleotide sequence ID" value="NZ_MBEW02000016.1"/>
</dbReference>
<dbReference type="EMBL" id="MBEW02000016">
    <property type="protein sequence ID" value="RDY20945.1"/>
    <property type="molecule type" value="Genomic_DNA"/>
</dbReference>
<dbReference type="Pfam" id="PF00990">
    <property type="entry name" value="GGDEF"/>
    <property type="match status" value="1"/>
</dbReference>
<feature type="transmembrane region" description="Helical" evidence="1">
    <location>
        <begin position="330"/>
        <end position="351"/>
    </location>
</feature>
<feature type="transmembrane region" description="Helical" evidence="1">
    <location>
        <begin position="272"/>
        <end position="293"/>
    </location>
</feature>
<dbReference type="InterPro" id="IPR050469">
    <property type="entry name" value="Diguanylate_Cyclase"/>
</dbReference>
<feature type="transmembrane region" description="Helical" evidence="1">
    <location>
        <begin position="363"/>
        <end position="382"/>
    </location>
</feature>
<organism evidence="3 4">
    <name type="scientific">Criibacterium bergeronii</name>
    <dbReference type="NCBI Taxonomy" id="1871336"/>
    <lineage>
        <taxon>Bacteria</taxon>
        <taxon>Bacillati</taxon>
        <taxon>Bacillota</taxon>
        <taxon>Clostridia</taxon>
        <taxon>Peptostreptococcales</taxon>
        <taxon>Filifactoraceae</taxon>
        <taxon>Criibacterium</taxon>
    </lineage>
</organism>
<evidence type="ECO:0000256" key="1">
    <source>
        <dbReference type="SAM" id="Phobius"/>
    </source>
</evidence>
<evidence type="ECO:0000259" key="2">
    <source>
        <dbReference type="PROSITE" id="PS50887"/>
    </source>
</evidence>
<reference evidence="3 4" key="1">
    <citation type="journal article" date="2016" name="Genome Announc.">
        <title>Draft Genome Sequence of Criibacterium bergeronii gen. nov., sp. nov., Strain CCRI-22567T, Isolated from a Vaginal Sample from a Woman with Bacterial Vaginosis.</title>
        <authorList>
            <person name="Maheux A.F."/>
            <person name="Berube E."/>
            <person name="Boudreau D.K."/>
            <person name="Raymond F."/>
            <person name="Corbeil J."/>
            <person name="Roy P.H."/>
            <person name="Boissinot M."/>
            <person name="Omar R.F."/>
        </authorList>
    </citation>
    <scope>NUCLEOTIDE SEQUENCE [LARGE SCALE GENOMIC DNA]</scope>
    <source>
        <strain evidence="3 4">CCRI-22567</strain>
    </source>
</reference>
<dbReference type="Gene3D" id="3.30.70.270">
    <property type="match status" value="1"/>
</dbReference>
<keyword evidence="1" id="KW-0472">Membrane</keyword>
<dbReference type="NCBIfam" id="TIGR00254">
    <property type="entry name" value="GGDEF"/>
    <property type="match status" value="1"/>
</dbReference>
<keyword evidence="1" id="KW-1133">Transmembrane helix</keyword>
<feature type="domain" description="GGDEF" evidence="2">
    <location>
        <begin position="427"/>
        <end position="559"/>
    </location>
</feature>
<dbReference type="PANTHER" id="PTHR45138">
    <property type="entry name" value="REGULATORY COMPONENTS OF SENSORY TRANSDUCTION SYSTEM"/>
    <property type="match status" value="1"/>
</dbReference>
<dbReference type="Proteomes" id="UP000093352">
    <property type="component" value="Unassembled WGS sequence"/>
</dbReference>
<keyword evidence="4" id="KW-1185">Reference proteome</keyword>
<dbReference type="InterPro" id="IPR043128">
    <property type="entry name" value="Rev_trsase/Diguanyl_cyclase"/>
</dbReference>
<dbReference type="PANTHER" id="PTHR45138:SF6">
    <property type="entry name" value="DIGUANYLATE CYCLASE DGCN"/>
    <property type="match status" value="1"/>
</dbReference>
<name>A0A371IKC6_9FIRM</name>
<dbReference type="GO" id="GO:0052621">
    <property type="term" value="F:diguanylate cyclase activity"/>
    <property type="evidence" value="ECO:0007669"/>
    <property type="project" value="TreeGrafter"/>
</dbReference>
<dbReference type="GO" id="GO:0043709">
    <property type="term" value="P:cell adhesion involved in single-species biofilm formation"/>
    <property type="evidence" value="ECO:0007669"/>
    <property type="project" value="TreeGrafter"/>
</dbReference>
<dbReference type="CDD" id="cd01949">
    <property type="entry name" value="GGDEF"/>
    <property type="match status" value="1"/>
</dbReference>
<dbReference type="SMART" id="SM00267">
    <property type="entry name" value="GGDEF"/>
    <property type="match status" value="1"/>
</dbReference>
<evidence type="ECO:0000313" key="3">
    <source>
        <dbReference type="EMBL" id="RDY20945.1"/>
    </source>
</evidence>
<dbReference type="PROSITE" id="PS50887">
    <property type="entry name" value="GGDEF"/>
    <property type="match status" value="1"/>
</dbReference>
<accession>A0A371IKC6</accession>
<proteinExistence type="predicted"/>